<accession>A0A7X2J1R7</accession>
<keyword evidence="1 2" id="KW-0732">Signal</keyword>
<keyword evidence="6" id="KW-1185">Reference proteome</keyword>
<evidence type="ECO:0000313" key="5">
    <source>
        <dbReference type="EMBL" id="MRX73679.1"/>
    </source>
</evidence>
<dbReference type="Proteomes" id="UP000448867">
    <property type="component" value="Unassembled WGS sequence"/>
</dbReference>
<name>A0A7X2J1R7_9BACI</name>
<dbReference type="InterPro" id="IPR032812">
    <property type="entry name" value="SbsA_Ig"/>
</dbReference>
<feature type="signal peptide" evidence="2">
    <location>
        <begin position="1"/>
        <end position="28"/>
    </location>
</feature>
<dbReference type="RefSeq" id="WP_154309141.1">
    <property type="nucleotide sequence ID" value="NZ_WKKI01000041.1"/>
</dbReference>
<dbReference type="Gene3D" id="2.60.40.1220">
    <property type="match status" value="5"/>
</dbReference>
<feature type="domain" description="SbsC C-terminal" evidence="4">
    <location>
        <begin position="54"/>
        <end position="181"/>
    </location>
</feature>
<sequence length="869" mass="90613">MSKKNAAKLGLTAAVAASAVVVGNPAQAATATQAESLVKTAETAAGQLKPFYTITNANQVAVTAEFTQKFNASGTAIRQAKAAVATLSGSQKTFLEYRIAQAEENHLRAARVIDAVKVGNELNAAVAVLNPFITSQNLEESTVAAYNAVSEAIRKSERVNGKVYGAAARDAVNNKFVLPAKIARETIIFEVSRYNLHKDIEKTVDEKRFAEVPEKVALLERLEARSILIKEDGNKLHPGKYPSLASIEAKLAADKARIVEKYTAALPAAVSEVKVLNAAQLQVVFNKAVDRASVLDASGNLRAGVVTVNSLDSVAPGSWTAQLSADGKELTLTSTSRLDKRYDVTIDNVKTTDNVAVAKKTSVISVSDSVRPTYAGVTYGPTGSAILTFSEPLNASAAEFAGALTVSGPTLVTVPAGNVSVSADRKVYTVVLPAAMTKDQNYTFTLTGLKDYANNLLSPNPVSDTVVRKDVDTVKPTVTAVESAGVGKVKVTFSEAVDAAAATLKVDGTTVAATTSLDANRTAVTFTASQLTAGVHSIEVAGVRDLAGNTMDAVTRVIQITADTTAPAFVSQSLKPVGSDQVLVVNYDEEVLVNAGLSVTGTYVNSNSITNNIAPITGAANLVVGSDKKSIEIKLPANAGNYTVTLPAGLARDAAGNLSAARTLTFTLGTPVDTTKPKVSTVVQTNDKLVVTFDRDVTAATALNAANYEIEGVASPFEGAPIFKGNARTVELTLKRDAITTSGARNFTVKNVATGSGVVMDAETVARSFNETVRPTVTAAKVLNSTQIELTFSEVVRDGSINGNDFSVFQGTSTTALGEVSEVITGNKAVITLSTPLTSLSGLVVRAQNGNDVTDQSGNALDFATINVQ</sequence>
<dbReference type="Gene3D" id="1.20.58.780">
    <property type="match status" value="1"/>
</dbReference>
<reference evidence="5 6" key="1">
    <citation type="submission" date="2019-11" db="EMBL/GenBank/DDBJ databases">
        <title>Bacillus lacus genome.</title>
        <authorList>
            <person name="Allen C.J."/>
            <person name="Newman J.D."/>
        </authorList>
    </citation>
    <scope>NUCLEOTIDE SEQUENCE [LARGE SCALE GENOMIC DNA]</scope>
    <source>
        <strain evidence="5 6">KCTC 33946</strain>
    </source>
</reference>
<dbReference type="AlphaFoldDB" id="A0A7X2J1R7"/>
<evidence type="ECO:0008006" key="7">
    <source>
        <dbReference type="Google" id="ProtNLM"/>
    </source>
</evidence>
<evidence type="ECO:0000256" key="1">
    <source>
        <dbReference type="ARBA" id="ARBA00022729"/>
    </source>
</evidence>
<dbReference type="InterPro" id="IPR041378">
    <property type="entry name" value="S-layer_SbsC_C"/>
</dbReference>
<comment type="caution">
    <text evidence="5">The sequence shown here is derived from an EMBL/GenBank/DDBJ whole genome shotgun (WGS) entry which is preliminary data.</text>
</comment>
<dbReference type="EMBL" id="WKKI01000041">
    <property type="protein sequence ID" value="MRX73679.1"/>
    <property type="molecule type" value="Genomic_DNA"/>
</dbReference>
<proteinExistence type="predicted"/>
<evidence type="ECO:0000259" key="4">
    <source>
        <dbReference type="Pfam" id="PF18058"/>
    </source>
</evidence>
<dbReference type="InterPro" id="IPR014755">
    <property type="entry name" value="Cu-Rt/internalin_Ig-like"/>
</dbReference>
<evidence type="ECO:0000259" key="3">
    <source>
        <dbReference type="Pfam" id="PF13205"/>
    </source>
</evidence>
<dbReference type="Pfam" id="PF18058">
    <property type="entry name" value="SbsC_C"/>
    <property type="match status" value="1"/>
</dbReference>
<organism evidence="5 6">
    <name type="scientific">Metabacillus lacus</name>
    <dbReference type="NCBI Taxonomy" id="1983721"/>
    <lineage>
        <taxon>Bacteria</taxon>
        <taxon>Bacillati</taxon>
        <taxon>Bacillota</taxon>
        <taxon>Bacilli</taxon>
        <taxon>Bacillales</taxon>
        <taxon>Bacillaceae</taxon>
        <taxon>Metabacillus</taxon>
    </lineage>
</organism>
<gene>
    <name evidence="5" type="ORF">GJU40_16170</name>
</gene>
<evidence type="ECO:0000256" key="2">
    <source>
        <dbReference type="SAM" id="SignalP"/>
    </source>
</evidence>
<dbReference type="Pfam" id="PF13205">
    <property type="entry name" value="Big_5"/>
    <property type="match status" value="1"/>
</dbReference>
<dbReference type="OrthoDB" id="2440872at2"/>
<feature type="domain" description="SbsA Ig-like" evidence="3">
    <location>
        <begin position="772"/>
        <end position="861"/>
    </location>
</feature>
<evidence type="ECO:0000313" key="6">
    <source>
        <dbReference type="Proteomes" id="UP000448867"/>
    </source>
</evidence>
<feature type="chain" id="PRO_5031355587" description="SbsC C-terminal domain-containing protein" evidence="2">
    <location>
        <begin position="29"/>
        <end position="869"/>
    </location>
</feature>
<protein>
    <recommendedName>
        <fullName evidence="7">SbsC C-terminal domain-containing protein</fullName>
    </recommendedName>
</protein>